<proteinExistence type="predicted"/>
<protein>
    <submittedName>
        <fullName evidence="1">Uncharacterized protein</fullName>
    </submittedName>
</protein>
<dbReference type="AlphaFoldDB" id="A0A3N4SCQ8"/>
<evidence type="ECO:0000313" key="1">
    <source>
        <dbReference type="EMBL" id="RPE36440.1"/>
    </source>
</evidence>
<keyword evidence="2" id="KW-1185">Reference proteome</keyword>
<sequence length="39" mass="4312">MRYCTANGRAPYCDGKPPTAADRARQQLYTRLGGDPARL</sequence>
<reference evidence="1 2" key="1">
    <citation type="submission" date="2018-11" db="EMBL/GenBank/DDBJ databases">
        <title>Sequencing the genomes of 1000 actinobacteria strains.</title>
        <authorList>
            <person name="Klenk H.-P."/>
        </authorList>
    </citation>
    <scope>NUCLEOTIDE SEQUENCE [LARGE SCALE GENOMIC DNA]</scope>
    <source>
        <strain evidence="1 2">DSM 44781</strain>
    </source>
</reference>
<comment type="caution">
    <text evidence="1">The sequence shown here is derived from an EMBL/GenBank/DDBJ whole genome shotgun (WGS) entry which is preliminary data.</text>
</comment>
<evidence type="ECO:0000313" key="2">
    <source>
        <dbReference type="Proteomes" id="UP000266906"/>
    </source>
</evidence>
<name>A0A3N4SCQ8_9ACTN</name>
<dbReference type="Proteomes" id="UP000266906">
    <property type="component" value="Unassembled WGS sequence"/>
</dbReference>
<organism evidence="1 2">
    <name type="scientific">Kitasatospora cineracea</name>
    <dbReference type="NCBI Taxonomy" id="88074"/>
    <lineage>
        <taxon>Bacteria</taxon>
        <taxon>Bacillati</taxon>
        <taxon>Actinomycetota</taxon>
        <taxon>Actinomycetes</taxon>
        <taxon>Kitasatosporales</taxon>
        <taxon>Streptomycetaceae</taxon>
        <taxon>Kitasatospora</taxon>
    </lineage>
</organism>
<gene>
    <name evidence="1" type="ORF">EDD38_4815</name>
</gene>
<dbReference type="EMBL" id="RKQG01000001">
    <property type="protein sequence ID" value="RPE36440.1"/>
    <property type="molecule type" value="Genomic_DNA"/>
</dbReference>
<accession>A0A3N4SCQ8</accession>